<dbReference type="Pfam" id="PF00271">
    <property type="entry name" value="Helicase_C"/>
    <property type="match status" value="1"/>
</dbReference>
<dbReference type="EMBL" id="CP117884">
    <property type="protein sequence ID" value="WDF81595.1"/>
    <property type="molecule type" value="Genomic_DNA"/>
</dbReference>
<dbReference type="InterPro" id="IPR001650">
    <property type="entry name" value="Helicase_C-like"/>
</dbReference>
<keyword evidence="3 8" id="KW-0347">Helicase</keyword>
<proteinExistence type="predicted"/>
<dbReference type="InterPro" id="IPR014001">
    <property type="entry name" value="Helicase_ATP-bd"/>
</dbReference>
<evidence type="ECO:0000256" key="5">
    <source>
        <dbReference type="ARBA" id="ARBA00023125"/>
    </source>
</evidence>
<reference evidence="8 9" key="1">
    <citation type="submission" date="2023-02" db="EMBL/GenBank/DDBJ databases">
        <title>Genome sequence of Lacticaseibacillus sp. KACC 23028.</title>
        <authorList>
            <person name="Kim S."/>
            <person name="Heo J."/>
            <person name="Kwon S.-W."/>
        </authorList>
    </citation>
    <scope>NUCLEOTIDE SEQUENCE [LARGE SCALE GENOMIC DNA]</scope>
    <source>
        <strain evidence="8 9">KACC 23028</strain>
    </source>
</reference>
<dbReference type="PROSITE" id="PS51192">
    <property type="entry name" value="HELICASE_ATP_BIND_1"/>
    <property type="match status" value="1"/>
</dbReference>
<dbReference type="NCBIfam" id="TIGR00614">
    <property type="entry name" value="recQ_fam"/>
    <property type="match status" value="1"/>
</dbReference>
<dbReference type="Gene3D" id="3.40.50.300">
    <property type="entry name" value="P-loop containing nucleotide triphosphate hydrolases"/>
    <property type="match status" value="2"/>
</dbReference>
<dbReference type="CDD" id="cd17920">
    <property type="entry name" value="DEXHc_RecQ"/>
    <property type="match status" value="1"/>
</dbReference>
<keyword evidence="9" id="KW-1185">Reference proteome</keyword>
<keyword evidence="2 8" id="KW-0378">Hydrolase</keyword>
<accession>A0ABY7WUJ9</accession>
<feature type="domain" description="Helicase C-terminal" evidence="7">
    <location>
        <begin position="220"/>
        <end position="372"/>
    </location>
</feature>
<evidence type="ECO:0000259" key="7">
    <source>
        <dbReference type="PROSITE" id="PS51194"/>
    </source>
</evidence>
<evidence type="ECO:0000256" key="2">
    <source>
        <dbReference type="ARBA" id="ARBA00022801"/>
    </source>
</evidence>
<dbReference type="GO" id="GO:0016787">
    <property type="term" value="F:hydrolase activity"/>
    <property type="evidence" value="ECO:0007669"/>
    <property type="project" value="UniProtKB-KW"/>
</dbReference>
<name>A0ABY7WUJ9_9LACO</name>
<dbReference type="PANTHER" id="PTHR13710:SF84">
    <property type="entry name" value="ATP-DEPENDENT DNA HELICASE RECS-RELATED"/>
    <property type="match status" value="1"/>
</dbReference>
<dbReference type="SMART" id="SM00490">
    <property type="entry name" value="HELICc"/>
    <property type="match status" value="1"/>
</dbReference>
<keyword evidence="1" id="KW-0547">Nucleotide-binding</keyword>
<dbReference type="PROSITE" id="PS00690">
    <property type="entry name" value="DEAH_ATP_HELICASE"/>
    <property type="match status" value="1"/>
</dbReference>
<dbReference type="Proteomes" id="UP001220377">
    <property type="component" value="Chromosome"/>
</dbReference>
<protein>
    <submittedName>
        <fullName evidence="8">RecQ family ATP-dependent DNA helicase</fullName>
        <ecNumber evidence="8">3.6.4.12</ecNumber>
    </submittedName>
</protein>
<evidence type="ECO:0000313" key="8">
    <source>
        <dbReference type="EMBL" id="WDF81595.1"/>
    </source>
</evidence>
<dbReference type="SMART" id="SM00487">
    <property type="entry name" value="DEXDc"/>
    <property type="match status" value="1"/>
</dbReference>
<dbReference type="EC" id="3.6.4.12" evidence="8"/>
<evidence type="ECO:0000256" key="4">
    <source>
        <dbReference type="ARBA" id="ARBA00022840"/>
    </source>
</evidence>
<dbReference type="PANTHER" id="PTHR13710">
    <property type="entry name" value="DNA HELICASE RECQ FAMILY MEMBER"/>
    <property type="match status" value="1"/>
</dbReference>
<dbReference type="Pfam" id="PF00270">
    <property type="entry name" value="DEAD"/>
    <property type="match status" value="1"/>
</dbReference>
<evidence type="ECO:0000313" key="9">
    <source>
        <dbReference type="Proteomes" id="UP001220377"/>
    </source>
</evidence>
<evidence type="ECO:0000256" key="3">
    <source>
        <dbReference type="ARBA" id="ARBA00022806"/>
    </source>
</evidence>
<dbReference type="InterPro" id="IPR027417">
    <property type="entry name" value="P-loop_NTPase"/>
</dbReference>
<dbReference type="InterPro" id="IPR011545">
    <property type="entry name" value="DEAD/DEAH_box_helicase_dom"/>
</dbReference>
<dbReference type="InterPro" id="IPR002464">
    <property type="entry name" value="DNA/RNA_helicase_DEAH_CS"/>
</dbReference>
<dbReference type="PROSITE" id="PS51194">
    <property type="entry name" value="HELICASE_CTER"/>
    <property type="match status" value="1"/>
</dbReference>
<feature type="domain" description="Helicase ATP-binding" evidence="6">
    <location>
        <begin position="25"/>
        <end position="192"/>
    </location>
</feature>
<sequence length="471" mass="52497">MNTQLNEALHQLGYKAFRTGQSEIITASLAGQDVLGIMPTGSGKTLCYQLPGMIRGGLTIVIEPLLALMRDQQLRLQAAGEKRVLMLSSQLTGAEWQQALVSLDHYRFLFVAPEMVQRDDVRRAISQTRVSCLVVDEAHCIYQWGPDFRPAYLRLNELRPYTQNAPVMALTATAPQKVRDSIVASLGMTHDPFIYAGNVDRPNLFIGRTKVADTGEQLQVLDSRLQAIHGSAIVYCPTKRQCEELAERYRNTAGRHVAYYHAGLDAHTRTLRERQFQLGSVDTLFATSAFGMGVDKPDVRLVVYLGVPATLEEYMQAIGRAGRDGQPAVTEMLCTRTDMQLTTNRLLDLPTPAMVNTIYKKPELYQRSDDPQIQLVVAYHQSGFSQGEVNNALNERVGAKQATFQAVIDFLNESQCLRKNLMTYFASDCKPHDARCCGTLDATFIASLPAVAHRAATPAQDWRAVFKHIFK</sequence>
<dbReference type="SUPFAM" id="SSF52540">
    <property type="entry name" value="P-loop containing nucleoside triphosphate hydrolases"/>
    <property type="match status" value="1"/>
</dbReference>
<keyword evidence="5" id="KW-0238">DNA-binding</keyword>
<keyword evidence="4" id="KW-0067">ATP-binding</keyword>
<dbReference type="InterPro" id="IPR004589">
    <property type="entry name" value="DNA_helicase_ATP-dep_RecQ"/>
</dbReference>
<organism evidence="8 9">
    <name type="scientific">Lacticaseibacillus pabuli</name>
    <dbReference type="NCBI Taxonomy" id="3025672"/>
    <lineage>
        <taxon>Bacteria</taxon>
        <taxon>Bacillati</taxon>
        <taxon>Bacillota</taxon>
        <taxon>Bacilli</taxon>
        <taxon>Lactobacillales</taxon>
        <taxon>Lactobacillaceae</taxon>
        <taxon>Lacticaseibacillus</taxon>
    </lineage>
</organism>
<dbReference type="GO" id="GO:0003678">
    <property type="term" value="F:DNA helicase activity"/>
    <property type="evidence" value="ECO:0007669"/>
    <property type="project" value="UniProtKB-EC"/>
</dbReference>
<evidence type="ECO:0000256" key="1">
    <source>
        <dbReference type="ARBA" id="ARBA00022741"/>
    </source>
</evidence>
<gene>
    <name evidence="8" type="ORF">PQ472_06570</name>
</gene>
<dbReference type="RefSeq" id="WP_274258463.1">
    <property type="nucleotide sequence ID" value="NZ_CP117884.1"/>
</dbReference>
<evidence type="ECO:0000259" key="6">
    <source>
        <dbReference type="PROSITE" id="PS51192"/>
    </source>
</evidence>